<evidence type="ECO:0000256" key="8">
    <source>
        <dbReference type="RuleBase" id="RU367053"/>
    </source>
</evidence>
<dbReference type="GO" id="GO:0031533">
    <property type="term" value="C:mRNA capping enzyme complex"/>
    <property type="evidence" value="ECO:0007669"/>
    <property type="project" value="UniProtKB-UniRule"/>
</dbReference>
<feature type="domain" description="mRNA triphosphatase Cet1-like" evidence="10">
    <location>
        <begin position="215"/>
        <end position="455"/>
    </location>
</feature>
<dbReference type="Pfam" id="PF02940">
    <property type="entry name" value="mRNA_triPase"/>
    <property type="match status" value="1"/>
</dbReference>
<comment type="similarity">
    <text evidence="3 8">Belongs to the fungal TPase family.</text>
</comment>
<gene>
    <name evidence="11" type="ORF">PTTW11_09417</name>
</gene>
<evidence type="ECO:0000256" key="3">
    <source>
        <dbReference type="ARBA" id="ARBA00006345"/>
    </source>
</evidence>
<accession>A0A6S6WCE4</accession>
<dbReference type="PANTHER" id="PTHR28118">
    <property type="entry name" value="POLYNUCLEOTIDE 5'-TRIPHOSPHATASE-RELATED"/>
    <property type="match status" value="1"/>
</dbReference>
<feature type="region of interest" description="Disordered" evidence="9">
    <location>
        <begin position="1"/>
        <end position="110"/>
    </location>
</feature>
<dbReference type="Gene3D" id="3.20.100.10">
    <property type="entry name" value="mRNA triphosphatase Cet1-like"/>
    <property type="match status" value="1"/>
</dbReference>
<sequence length="499" mass="56217">MTGSNCKARRQGSSGQGHVDVRAEQQHKPPVDNGEYIDRRTIHPTTPTMDISALVNHDGDVAVPPRRSFSDPHSLFASSPVTPAKLPTPTPPPKTVHKQMSPKRKRNDPKPIWAYREGEELPPELKALQEQQRKQSRPPPPPPPPPTLSSAPAVQPHVIHAQPASAHPPPRQHPSPMVERNGHASSEVGVPPPGLAAHEWMGFERPISNAALVYDDVSRNVCEFIWDTAVNNEMVRKAISDPRVQLEVEARWGQIIDTQSSQRLRGFWRTETVLNTEALQVKFESTMTALQHQRMNMYLNTQVQHSKQPGSSRPTIAYRHTYETDLFYELDQEGFLKLNPIVQQLINQSGSRQRVRVTRDKNTGEFLRAIIKHRIGNLEVSSPKTEWDYRIGINLEIEFPGSVESLKPAVEGGKTVESMKRQKDRMSYSWLDAYQVDLTQVTQGPSKNHELELELSSDVLIAEADKSRRKEANRYESLINGMMNNLRVLSREMTGPPGA</sequence>
<dbReference type="GO" id="GO:0006370">
    <property type="term" value="P:7-methylguanosine mRNA capping"/>
    <property type="evidence" value="ECO:0007669"/>
    <property type="project" value="UniProtKB-UniRule"/>
</dbReference>
<organism evidence="11 12">
    <name type="scientific">Pyrenophora teres f. teres</name>
    <dbReference type="NCBI Taxonomy" id="97479"/>
    <lineage>
        <taxon>Eukaryota</taxon>
        <taxon>Fungi</taxon>
        <taxon>Dikarya</taxon>
        <taxon>Ascomycota</taxon>
        <taxon>Pezizomycotina</taxon>
        <taxon>Dothideomycetes</taxon>
        <taxon>Pleosporomycetidae</taxon>
        <taxon>Pleosporales</taxon>
        <taxon>Pleosporineae</taxon>
        <taxon>Pleosporaceae</taxon>
        <taxon>Pyrenophora</taxon>
    </lineage>
</organism>
<feature type="compositionally biased region" description="Basic and acidic residues" evidence="9">
    <location>
        <begin position="19"/>
        <end position="41"/>
    </location>
</feature>
<dbReference type="AlphaFoldDB" id="A0A6S6WCE4"/>
<name>A0A6S6WCE4_9PLEO</name>
<proteinExistence type="inferred from homology"/>
<evidence type="ECO:0000313" key="12">
    <source>
        <dbReference type="Proteomes" id="UP000472372"/>
    </source>
</evidence>
<keyword evidence="6 8" id="KW-0539">Nucleus</keyword>
<dbReference type="InterPro" id="IPR037009">
    <property type="entry name" value="mRNA_triPase_Cet1_sf"/>
</dbReference>
<evidence type="ECO:0000256" key="1">
    <source>
        <dbReference type="ARBA" id="ARBA00001946"/>
    </source>
</evidence>
<evidence type="ECO:0000256" key="9">
    <source>
        <dbReference type="SAM" id="MobiDB-lite"/>
    </source>
</evidence>
<dbReference type="CDD" id="cd07470">
    <property type="entry name" value="CYTH-like_mRNA_RTPase"/>
    <property type="match status" value="1"/>
</dbReference>
<comment type="cofactor">
    <cofactor evidence="1 8">
        <name>Mg(2+)</name>
        <dbReference type="ChEBI" id="CHEBI:18420"/>
    </cofactor>
</comment>
<feature type="compositionally biased region" description="Basic residues" evidence="9">
    <location>
        <begin position="95"/>
        <end position="107"/>
    </location>
</feature>
<comment type="function">
    <text evidence="8">First step of mRNA capping. Converts the 5'-triphosphate end of a nascent mRNA chain into a diphosphate end.</text>
</comment>
<feature type="compositionally biased region" description="Pro residues" evidence="9">
    <location>
        <begin position="137"/>
        <end position="147"/>
    </location>
</feature>
<dbReference type="GO" id="GO:0004651">
    <property type="term" value="F:polynucleotide 5'-phosphatase activity"/>
    <property type="evidence" value="ECO:0007669"/>
    <property type="project" value="UniProtKB-UniRule"/>
</dbReference>
<evidence type="ECO:0000259" key="10">
    <source>
        <dbReference type="Pfam" id="PF02940"/>
    </source>
</evidence>
<reference evidence="11" key="1">
    <citation type="submission" date="2021-02" db="EMBL/GenBank/DDBJ databases">
        <authorList>
            <person name="Syme A R."/>
            <person name="Syme A R."/>
            <person name="Moolhuijzen P."/>
        </authorList>
    </citation>
    <scope>NUCLEOTIDE SEQUENCE</scope>
    <source>
        <strain evidence="11">W1-1</strain>
    </source>
</reference>
<evidence type="ECO:0000256" key="5">
    <source>
        <dbReference type="ARBA" id="ARBA00022801"/>
    </source>
</evidence>
<evidence type="ECO:0000256" key="2">
    <source>
        <dbReference type="ARBA" id="ARBA00004123"/>
    </source>
</evidence>
<dbReference type="PANTHER" id="PTHR28118:SF1">
    <property type="entry name" value="POLYNUCLEOTIDE 5'-TRIPHOSPHATASE CTL1-RELATED"/>
    <property type="match status" value="1"/>
</dbReference>
<evidence type="ECO:0000256" key="4">
    <source>
        <dbReference type="ARBA" id="ARBA00022664"/>
    </source>
</evidence>
<protein>
    <recommendedName>
        <fullName evidence="8">mRNA-capping enzyme subunit beta</fullName>
        <ecNumber evidence="8">3.6.1.74</ecNumber>
    </recommendedName>
    <alternativeName>
        <fullName evidence="8">mRNA 5'-phosphatase</fullName>
    </alternativeName>
    <alternativeName>
        <fullName evidence="8">mRNA 5'-triphosphate monophosphatase</fullName>
    </alternativeName>
</protein>
<evidence type="ECO:0000256" key="6">
    <source>
        <dbReference type="ARBA" id="ARBA00023242"/>
    </source>
</evidence>
<keyword evidence="5 8" id="KW-0378">Hydrolase</keyword>
<comment type="subcellular location">
    <subcellularLocation>
        <location evidence="2 8">Nucleus</location>
    </subcellularLocation>
</comment>
<dbReference type="InterPro" id="IPR033469">
    <property type="entry name" value="CYTH-like_dom_sf"/>
</dbReference>
<dbReference type="Proteomes" id="UP000472372">
    <property type="component" value="Chromosome 9"/>
</dbReference>
<keyword evidence="4 8" id="KW-0507">mRNA processing</keyword>
<keyword evidence="8" id="KW-0506">mRNA capping</keyword>
<dbReference type="InterPro" id="IPR040343">
    <property type="entry name" value="Cet1/Ctl1"/>
</dbReference>
<dbReference type="GO" id="GO:0140818">
    <property type="term" value="F:mRNA 5'-triphosphate monophosphatase activity"/>
    <property type="evidence" value="ECO:0007669"/>
    <property type="project" value="UniProtKB-EC"/>
</dbReference>
<comment type="subunit">
    <text evidence="8">Heterodimer. The mRNA-capping enzyme is composed of two separate chains alpha and beta, respectively a mRNA guanylyltransferase and an mRNA 5'-triphosphate monophosphatase.</text>
</comment>
<dbReference type="EC" id="3.6.1.74" evidence="8"/>
<dbReference type="EMBL" id="HG992985">
    <property type="protein sequence ID" value="CAE7205765.1"/>
    <property type="molecule type" value="Genomic_DNA"/>
</dbReference>
<evidence type="ECO:0000313" key="11">
    <source>
        <dbReference type="EMBL" id="CAE7205765.1"/>
    </source>
</evidence>
<evidence type="ECO:0000256" key="7">
    <source>
        <dbReference type="ARBA" id="ARBA00047740"/>
    </source>
</evidence>
<comment type="catalytic activity">
    <reaction evidence="7">
        <text>a 5'-end triphospho-ribonucleoside in mRNA + H2O = a 5'-end diphospho-ribonucleoside in mRNA + phosphate + H(+)</text>
        <dbReference type="Rhea" id="RHEA:67004"/>
        <dbReference type="Rhea" id="RHEA-COMP:17164"/>
        <dbReference type="Rhea" id="RHEA-COMP:17165"/>
        <dbReference type="ChEBI" id="CHEBI:15377"/>
        <dbReference type="ChEBI" id="CHEBI:15378"/>
        <dbReference type="ChEBI" id="CHEBI:43474"/>
        <dbReference type="ChEBI" id="CHEBI:167616"/>
        <dbReference type="ChEBI" id="CHEBI:167618"/>
        <dbReference type="EC" id="3.6.1.74"/>
    </reaction>
    <physiologicalReaction direction="left-to-right" evidence="7">
        <dbReference type="Rhea" id="RHEA:67005"/>
    </physiologicalReaction>
</comment>
<dbReference type="InterPro" id="IPR004206">
    <property type="entry name" value="mRNA_triPase_Cet1"/>
</dbReference>
<feature type="region of interest" description="Disordered" evidence="9">
    <location>
        <begin position="128"/>
        <end position="193"/>
    </location>
</feature>
<dbReference type="SUPFAM" id="SSF55154">
    <property type="entry name" value="CYTH-like phosphatases"/>
    <property type="match status" value="1"/>
</dbReference>